<evidence type="ECO:0000256" key="10">
    <source>
        <dbReference type="ARBA" id="ARBA00023180"/>
    </source>
</evidence>
<accession>A0A8C9DBP5</accession>
<dbReference type="EC" id="2.8.2.-" evidence="14"/>
<dbReference type="FunFam" id="3.40.50.300:FF:000194">
    <property type="entry name" value="Sulfotransferase"/>
    <property type="match status" value="1"/>
</dbReference>
<evidence type="ECO:0000259" key="16">
    <source>
        <dbReference type="Pfam" id="PF00685"/>
    </source>
</evidence>
<feature type="region of interest" description="Disordered" evidence="15">
    <location>
        <begin position="89"/>
        <end position="136"/>
    </location>
</feature>
<evidence type="ECO:0000256" key="2">
    <source>
        <dbReference type="ARBA" id="ARBA00005771"/>
    </source>
</evidence>
<dbReference type="GO" id="GO:0008467">
    <property type="term" value="F:[heparan sulfate]-glucosamine 3-sulfotransferase activity"/>
    <property type="evidence" value="ECO:0007669"/>
    <property type="project" value="Ensembl"/>
</dbReference>
<keyword evidence="8" id="KW-0472">Membrane</keyword>
<comment type="similarity">
    <text evidence="2 14">Belongs to the sulfotransferase 1 family.</text>
</comment>
<evidence type="ECO:0000256" key="8">
    <source>
        <dbReference type="ARBA" id="ARBA00023136"/>
    </source>
</evidence>
<evidence type="ECO:0000256" key="9">
    <source>
        <dbReference type="ARBA" id="ARBA00023157"/>
    </source>
</evidence>
<keyword evidence="18" id="KW-1185">Reference proteome</keyword>
<dbReference type="GO" id="GO:0006024">
    <property type="term" value="P:glycosaminoglycan biosynthetic process"/>
    <property type="evidence" value="ECO:0007669"/>
    <property type="project" value="Ensembl"/>
</dbReference>
<dbReference type="Pfam" id="PF00685">
    <property type="entry name" value="Sulfotransfer_1"/>
    <property type="match status" value="1"/>
</dbReference>
<reference evidence="17" key="2">
    <citation type="submission" date="2025-08" db="UniProtKB">
        <authorList>
            <consortium name="Ensembl"/>
        </authorList>
    </citation>
    <scope>IDENTIFICATION</scope>
</reference>
<dbReference type="PANTHER" id="PTHR10605:SF64">
    <property type="entry name" value="HEPARAN SULFATE GLUCOSAMINE 3-O-SULFOTRANSFERASE 3A1"/>
    <property type="match status" value="1"/>
</dbReference>
<feature type="active site" description="For sulfotransferase activity" evidence="11">
    <location>
        <position position="162"/>
    </location>
</feature>
<evidence type="ECO:0000256" key="1">
    <source>
        <dbReference type="ARBA" id="ARBA00004323"/>
    </source>
</evidence>
<evidence type="ECO:0000256" key="13">
    <source>
        <dbReference type="PIRSR" id="PIRSR637359-3"/>
    </source>
</evidence>
<keyword evidence="6" id="KW-1133">Transmembrane helix</keyword>
<evidence type="ECO:0000256" key="3">
    <source>
        <dbReference type="ARBA" id="ARBA00022679"/>
    </source>
</evidence>
<keyword evidence="9 13" id="KW-1015">Disulfide bond</keyword>
<organism evidence="17 18">
    <name type="scientific">Panthera leo</name>
    <name type="common">Lion</name>
    <dbReference type="NCBI Taxonomy" id="9689"/>
    <lineage>
        <taxon>Eukaryota</taxon>
        <taxon>Metazoa</taxon>
        <taxon>Chordata</taxon>
        <taxon>Craniata</taxon>
        <taxon>Vertebrata</taxon>
        <taxon>Euteleostomi</taxon>
        <taxon>Mammalia</taxon>
        <taxon>Eutheria</taxon>
        <taxon>Laurasiatheria</taxon>
        <taxon>Carnivora</taxon>
        <taxon>Feliformia</taxon>
        <taxon>Felidae</taxon>
        <taxon>Pantherinae</taxon>
        <taxon>Panthera</taxon>
    </lineage>
</organism>
<protein>
    <recommendedName>
        <fullName evidence="14">Sulfotransferase</fullName>
        <ecNumber evidence="14">2.8.2.-</ecNumber>
    </recommendedName>
</protein>
<dbReference type="InterPro" id="IPR000863">
    <property type="entry name" value="Sulfotransferase_dom"/>
</dbReference>
<evidence type="ECO:0000256" key="4">
    <source>
        <dbReference type="ARBA" id="ARBA00022692"/>
    </source>
</evidence>
<dbReference type="GO" id="GO:0001658">
    <property type="term" value="P:branching involved in ureteric bud morphogenesis"/>
    <property type="evidence" value="ECO:0007669"/>
    <property type="project" value="Ensembl"/>
</dbReference>
<dbReference type="SUPFAM" id="SSF52540">
    <property type="entry name" value="P-loop containing nucleoside triphosphate hydrolases"/>
    <property type="match status" value="1"/>
</dbReference>
<feature type="disulfide bond" evidence="13">
    <location>
        <begin position="351"/>
        <end position="363"/>
    </location>
</feature>
<reference evidence="17" key="3">
    <citation type="submission" date="2025-09" db="UniProtKB">
        <authorList>
            <consortium name="Ensembl"/>
        </authorList>
    </citation>
    <scope>IDENTIFICATION</scope>
</reference>
<keyword evidence="5" id="KW-0735">Signal-anchor</keyword>
<dbReference type="InterPro" id="IPR037359">
    <property type="entry name" value="NST/OST"/>
</dbReference>
<keyword evidence="3 14" id="KW-0808">Transferase</keyword>
<gene>
    <name evidence="17" type="primary">HS3ST3A1</name>
</gene>
<evidence type="ECO:0000256" key="5">
    <source>
        <dbReference type="ARBA" id="ARBA00022968"/>
    </source>
</evidence>
<feature type="binding site" evidence="12">
    <location>
        <begin position="162"/>
        <end position="166"/>
    </location>
    <ligand>
        <name>3'-phosphoadenylyl sulfate</name>
        <dbReference type="ChEBI" id="CHEBI:58339"/>
    </ligand>
</feature>
<dbReference type="AlphaFoldDB" id="A0A8C9DBP5"/>
<dbReference type="OMA" id="MFVMSIW"/>
<sequence>MAPPGPAGAHPTPAEPLSRSIFRKFLLMLCSLLTSLYVFYCLAERCQTLAGPVVRPSGGGEEAGAPGRGALAGGPRELAVWPAAAQRKRLLQRQQRRRRRPPAPRDDGEEAAWEEEPPGLAGGPGGSGAGSSAAEAPPGTLALLLDEGSKQLPQAIIIGVKKGGTRALLEFLRVHPDVRAVGAEPHFFDRSYDKGLAWYRDLMPRTLDGQITMEKTPSYFVTREAPARISAMSKDTKLIVVVRDPVTRAISDYTQTLSKRPDIPTFESLTFKNRTTGLIDTSWSAIQIGIYAKHLEHWLRHFPIGQMLFVSGERLISDPAGELGRVQDFLGLKRIITDKHFYFNKTKGFPCLKKAEGSSKPHCLGKTKGRTHPEIDREVVRLLREFYRPFNLKFYQMTGQDFGWDG</sequence>
<dbReference type="Gene3D" id="3.40.50.300">
    <property type="entry name" value="P-loop containing nucleotide triphosphate hydrolases"/>
    <property type="match status" value="1"/>
</dbReference>
<evidence type="ECO:0000313" key="17">
    <source>
        <dbReference type="Ensembl" id="ENSPLOP00000028951.1"/>
    </source>
</evidence>
<dbReference type="Ensembl" id="ENSPLOT00000031978.1">
    <property type="protein sequence ID" value="ENSPLOP00000028951.1"/>
    <property type="gene ID" value="ENSPLOG00000021218.1"/>
</dbReference>
<keyword evidence="10" id="KW-0325">Glycoprotein</keyword>
<feature type="domain" description="Sulfotransferase" evidence="16">
    <location>
        <begin position="153"/>
        <end position="388"/>
    </location>
</feature>
<proteinExistence type="inferred from homology"/>
<evidence type="ECO:0000256" key="7">
    <source>
        <dbReference type="ARBA" id="ARBA00023034"/>
    </source>
</evidence>
<name>A0A8C9DBP5_PANLE</name>
<dbReference type="GO" id="GO:0000139">
    <property type="term" value="C:Golgi membrane"/>
    <property type="evidence" value="ECO:0007669"/>
    <property type="project" value="UniProtKB-SubCell"/>
</dbReference>
<comment type="subcellular location">
    <subcellularLocation>
        <location evidence="1">Golgi apparatus membrane</location>
        <topology evidence="1">Single-pass type II membrane protein</topology>
    </subcellularLocation>
</comment>
<dbReference type="InterPro" id="IPR027417">
    <property type="entry name" value="P-loop_NTPase"/>
</dbReference>
<reference evidence="17" key="1">
    <citation type="journal article" date="2019" name="bioRxiv">
        <title>Long live the king: chromosome-level assembly of the lion (Panthera leo) using linked-read, Hi-C, and long read data.</title>
        <authorList>
            <person name="Armstrong E.E."/>
            <person name="Taylor R.W."/>
            <person name="Miller D.E."/>
            <person name="Kaelin C."/>
            <person name="Barsh G."/>
            <person name="Hadly E.A."/>
            <person name="Petrov D."/>
        </authorList>
    </citation>
    <scope>NUCLEOTIDE SEQUENCE [LARGE SCALE GENOMIC DNA]</scope>
</reference>
<evidence type="ECO:0000256" key="11">
    <source>
        <dbReference type="PIRSR" id="PIRSR637359-1"/>
    </source>
</evidence>
<feature type="binding site" evidence="12">
    <location>
        <position position="243"/>
    </location>
    <ligand>
        <name>3'-phosphoadenylyl sulfate</name>
        <dbReference type="ChEBI" id="CHEBI:58339"/>
    </ligand>
</feature>
<dbReference type="Proteomes" id="UP000694399">
    <property type="component" value="Chromosome E2"/>
</dbReference>
<dbReference type="PANTHER" id="PTHR10605">
    <property type="entry name" value="HEPARAN SULFATE SULFOTRANSFERASE"/>
    <property type="match status" value="1"/>
</dbReference>
<evidence type="ECO:0000256" key="14">
    <source>
        <dbReference type="RuleBase" id="RU361155"/>
    </source>
</evidence>
<dbReference type="GeneTree" id="ENSGT00940000162249"/>
<feature type="compositionally biased region" description="Gly residues" evidence="15">
    <location>
        <begin position="120"/>
        <end position="129"/>
    </location>
</feature>
<feature type="binding site" evidence="12">
    <location>
        <position position="251"/>
    </location>
    <ligand>
        <name>3'-phosphoadenylyl sulfate</name>
        <dbReference type="ChEBI" id="CHEBI:58339"/>
    </ligand>
</feature>
<feature type="binding site" evidence="12">
    <location>
        <begin position="368"/>
        <end position="372"/>
    </location>
    <ligand>
        <name>3'-phosphoadenylyl sulfate</name>
        <dbReference type="ChEBI" id="CHEBI:58339"/>
    </ligand>
</feature>
<evidence type="ECO:0000256" key="6">
    <source>
        <dbReference type="ARBA" id="ARBA00022989"/>
    </source>
</evidence>
<feature type="compositionally biased region" description="Acidic residues" evidence="15">
    <location>
        <begin position="107"/>
        <end position="117"/>
    </location>
</feature>
<evidence type="ECO:0000313" key="18">
    <source>
        <dbReference type="Proteomes" id="UP000694399"/>
    </source>
</evidence>
<keyword evidence="7" id="KW-0333">Golgi apparatus</keyword>
<dbReference type="GO" id="GO:0015012">
    <property type="term" value="P:heparan sulfate proteoglycan biosynthetic process"/>
    <property type="evidence" value="ECO:0007669"/>
    <property type="project" value="Ensembl"/>
</dbReference>
<evidence type="ECO:0000256" key="12">
    <source>
        <dbReference type="PIRSR" id="PIRSR637359-2"/>
    </source>
</evidence>
<keyword evidence="4" id="KW-0812">Transmembrane</keyword>
<feature type="compositionally biased region" description="Basic residues" evidence="15">
    <location>
        <begin position="89"/>
        <end position="102"/>
    </location>
</feature>
<evidence type="ECO:0000256" key="15">
    <source>
        <dbReference type="SAM" id="MobiDB-lite"/>
    </source>
</evidence>